<reference evidence="13 14" key="1">
    <citation type="submission" date="2014-01" db="EMBL/GenBank/DDBJ databases">
        <title>Actinotalea ferrariae CF5-4.</title>
        <authorList>
            <person name="Chen F."/>
            <person name="Li Y."/>
            <person name="Wang G."/>
        </authorList>
    </citation>
    <scope>NUCLEOTIDE SEQUENCE [LARGE SCALE GENOMIC DNA]</scope>
    <source>
        <strain evidence="13 14">CF5-4</strain>
    </source>
</reference>
<dbReference type="InterPro" id="IPR022689">
    <property type="entry name" value="Iron_dep_repressor"/>
</dbReference>
<protein>
    <recommendedName>
        <fullName evidence="11">Manganese transport regulator</fullName>
    </recommendedName>
</protein>
<dbReference type="OrthoDB" id="9791355at2"/>
<dbReference type="SMART" id="SM00529">
    <property type="entry name" value="HTH_DTXR"/>
    <property type="match status" value="1"/>
</dbReference>
<dbReference type="PROSITE" id="PS50944">
    <property type="entry name" value="HTH_DTXR"/>
    <property type="match status" value="1"/>
</dbReference>
<feature type="domain" description="HTH dtxR-type" evidence="12">
    <location>
        <begin position="1"/>
        <end position="70"/>
    </location>
</feature>
<evidence type="ECO:0000256" key="8">
    <source>
        <dbReference type="ARBA" id="ARBA00023159"/>
    </source>
</evidence>
<dbReference type="PANTHER" id="PTHR33238:SF11">
    <property type="entry name" value="TRANSCRIPTIONAL REGULATOR MNTR"/>
    <property type="match status" value="1"/>
</dbReference>
<dbReference type="InterPro" id="IPR036390">
    <property type="entry name" value="WH_DNA-bd_sf"/>
</dbReference>
<keyword evidence="5" id="KW-0678">Repressor</keyword>
<dbReference type="Pfam" id="PF02742">
    <property type="entry name" value="Fe_dep_repr_C"/>
    <property type="match status" value="1"/>
</dbReference>
<comment type="similarity">
    <text evidence="2">Belongs to the DtxR/MntR family.</text>
</comment>
<dbReference type="FunFam" id="1.10.60.10:FF:000004">
    <property type="entry name" value="DtxR family transcriptional regulator"/>
    <property type="match status" value="1"/>
</dbReference>
<evidence type="ECO:0000256" key="9">
    <source>
        <dbReference type="ARBA" id="ARBA00023163"/>
    </source>
</evidence>
<evidence type="ECO:0000256" key="6">
    <source>
        <dbReference type="ARBA" id="ARBA00023015"/>
    </source>
</evidence>
<dbReference type="GO" id="GO:0046983">
    <property type="term" value="F:protein dimerization activity"/>
    <property type="evidence" value="ECO:0007669"/>
    <property type="project" value="InterPro"/>
</dbReference>
<dbReference type="InterPro" id="IPR036421">
    <property type="entry name" value="Fe_dep_repressor_sf"/>
</dbReference>
<dbReference type="GO" id="GO:0046914">
    <property type="term" value="F:transition metal ion binding"/>
    <property type="evidence" value="ECO:0007669"/>
    <property type="project" value="InterPro"/>
</dbReference>
<dbReference type="SUPFAM" id="SSF47979">
    <property type="entry name" value="Iron-dependent repressor protein, dimerization domain"/>
    <property type="match status" value="1"/>
</dbReference>
<dbReference type="Proteomes" id="UP000019753">
    <property type="component" value="Unassembled WGS sequence"/>
</dbReference>
<gene>
    <name evidence="13" type="ORF">N866_16655</name>
</gene>
<dbReference type="InterPro" id="IPR001367">
    <property type="entry name" value="Fe_dep_repressor"/>
</dbReference>
<dbReference type="Pfam" id="PF04023">
    <property type="entry name" value="FeoA"/>
    <property type="match status" value="1"/>
</dbReference>
<keyword evidence="9" id="KW-0804">Transcription</keyword>
<keyword evidence="6" id="KW-0805">Transcription regulation</keyword>
<comment type="subunit">
    <text evidence="3">Homodimer.</text>
</comment>
<dbReference type="GO" id="GO:0005737">
    <property type="term" value="C:cytoplasm"/>
    <property type="evidence" value="ECO:0007669"/>
    <property type="project" value="UniProtKB-SubCell"/>
</dbReference>
<keyword evidence="10" id="KW-0464">Manganese</keyword>
<keyword evidence="14" id="KW-1185">Reference proteome</keyword>
<dbReference type="InterPro" id="IPR036388">
    <property type="entry name" value="WH-like_DNA-bd_sf"/>
</dbReference>
<evidence type="ECO:0000256" key="2">
    <source>
        <dbReference type="ARBA" id="ARBA00007871"/>
    </source>
</evidence>
<comment type="caution">
    <text evidence="13">The sequence shown here is derived from an EMBL/GenBank/DDBJ whole genome shotgun (WGS) entry which is preliminary data.</text>
</comment>
<evidence type="ECO:0000256" key="7">
    <source>
        <dbReference type="ARBA" id="ARBA00023125"/>
    </source>
</evidence>
<evidence type="ECO:0000256" key="10">
    <source>
        <dbReference type="ARBA" id="ARBA00023211"/>
    </source>
</evidence>
<evidence type="ECO:0000256" key="4">
    <source>
        <dbReference type="ARBA" id="ARBA00022490"/>
    </source>
</evidence>
<evidence type="ECO:0000256" key="3">
    <source>
        <dbReference type="ARBA" id="ARBA00011738"/>
    </source>
</evidence>
<dbReference type="SUPFAM" id="SSF46785">
    <property type="entry name" value="Winged helix' DNA-binding domain"/>
    <property type="match status" value="1"/>
</dbReference>
<keyword evidence="7" id="KW-0238">DNA-binding</keyword>
<dbReference type="Pfam" id="PF01325">
    <property type="entry name" value="Fe_dep_repress"/>
    <property type="match status" value="1"/>
</dbReference>
<keyword evidence="4" id="KW-0963">Cytoplasm</keyword>
<evidence type="ECO:0000256" key="5">
    <source>
        <dbReference type="ARBA" id="ARBA00022491"/>
    </source>
</evidence>
<dbReference type="EMBL" id="AXCW01000554">
    <property type="protein sequence ID" value="EYR61784.1"/>
    <property type="molecule type" value="Genomic_DNA"/>
</dbReference>
<accession>A0A021VKN6</accession>
<organism evidence="13 14">
    <name type="scientific">Actinotalea ferrariae CF5-4</name>
    <dbReference type="NCBI Taxonomy" id="948458"/>
    <lineage>
        <taxon>Bacteria</taxon>
        <taxon>Bacillati</taxon>
        <taxon>Actinomycetota</taxon>
        <taxon>Actinomycetes</taxon>
        <taxon>Micrococcales</taxon>
        <taxon>Cellulomonadaceae</taxon>
        <taxon>Actinotalea</taxon>
    </lineage>
</organism>
<proteinExistence type="inferred from homology"/>
<keyword evidence="8" id="KW-0010">Activator</keyword>
<dbReference type="GO" id="GO:0003677">
    <property type="term" value="F:DNA binding"/>
    <property type="evidence" value="ECO:0007669"/>
    <property type="project" value="UniProtKB-KW"/>
</dbReference>
<dbReference type="InterPro" id="IPR007167">
    <property type="entry name" value="Fe-transptr_FeoA-like"/>
</dbReference>
<dbReference type="GO" id="GO:0003700">
    <property type="term" value="F:DNA-binding transcription factor activity"/>
    <property type="evidence" value="ECO:0007669"/>
    <property type="project" value="InterPro"/>
</dbReference>
<name>A0A021VKN6_9CELL</name>
<dbReference type="InterPro" id="IPR050536">
    <property type="entry name" value="DtxR_MntR_Metal-Reg"/>
</dbReference>
<evidence type="ECO:0000259" key="12">
    <source>
        <dbReference type="PROSITE" id="PS50944"/>
    </source>
</evidence>
<evidence type="ECO:0000256" key="1">
    <source>
        <dbReference type="ARBA" id="ARBA00004496"/>
    </source>
</evidence>
<comment type="subcellular location">
    <subcellularLocation>
        <location evidence="1">Cytoplasm</location>
    </subcellularLocation>
</comment>
<dbReference type="Gene3D" id="1.10.10.10">
    <property type="entry name" value="Winged helix-like DNA-binding domain superfamily/Winged helix DNA-binding domain"/>
    <property type="match status" value="1"/>
</dbReference>
<dbReference type="Gene3D" id="1.10.60.10">
    <property type="entry name" value="Iron dependent repressor, metal binding and dimerisation domain"/>
    <property type="match status" value="1"/>
</dbReference>
<dbReference type="PANTHER" id="PTHR33238">
    <property type="entry name" value="IRON (METAL) DEPENDENT REPRESSOR, DTXR FAMILY"/>
    <property type="match status" value="1"/>
</dbReference>
<evidence type="ECO:0000256" key="11">
    <source>
        <dbReference type="ARBA" id="ARBA00032593"/>
    </source>
</evidence>
<evidence type="ECO:0000313" key="13">
    <source>
        <dbReference type="EMBL" id="EYR61784.1"/>
    </source>
</evidence>
<dbReference type="GO" id="GO:0045892">
    <property type="term" value="P:negative regulation of DNA-templated transcription"/>
    <property type="evidence" value="ECO:0007669"/>
    <property type="project" value="TreeGrafter"/>
</dbReference>
<dbReference type="InterPro" id="IPR022687">
    <property type="entry name" value="HTH_DTXR"/>
</dbReference>
<sequence>MRGRERAVSATHEDYLKAVWNAQEWDPAPVSTTRLAQRLGVGAPTVSETVRLLADRGLLDHEPYRGVTLTPEGRAVAVQVVRRHRLLETWLVEHLGYGWDEVHDEAEVLEHAVSDRFVRRVDEVLGRPEQDPHGDPIPAADGTVRRPTAIPLTELPAGARAVVVRVSDAQADVLRECAACGVRPGVVLGAADRLSDRVRAAVWVAPAAGGPG</sequence>
<dbReference type="AlphaFoldDB" id="A0A021VKN6"/>
<evidence type="ECO:0000313" key="14">
    <source>
        <dbReference type="Proteomes" id="UP000019753"/>
    </source>
</evidence>